<gene>
    <name evidence="5" type="ORF">DPM12_03020</name>
</gene>
<organism evidence="5 6">
    <name type="scientific">Phytoactinopolyspora halophila</name>
    <dbReference type="NCBI Taxonomy" id="1981511"/>
    <lineage>
        <taxon>Bacteria</taxon>
        <taxon>Bacillati</taxon>
        <taxon>Actinomycetota</taxon>
        <taxon>Actinomycetes</taxon>
        <taxon>Jiangellales</taxon>
        <taxon>Jiangellaceae</taxon>
        <taxon>Phytoactinopolyspora</taxon>
    </lineage>
</organism>
<evidence type="ECO:0000256" key="3">
    <source>
        <dbReference type="SAM" id="MobiDB-lite"/>
    </source>
</evidence>
<evidence type="ECO:0000256" key="2">
    <source>
        <dbReference type="ARBA" id="ARBA00022448"/>
    </source>
</evidence>
<dbReference type="RefSeq" id="WP_112256801.1">
    <property type="nucleotide sequence ID" value="NZ_QMIG01000002.1"/>
</dbReference>
<proteinExistence type="inferred from homology"/>
<dbReference type="GO" id="GO:0016887">
    <property type="term" value="F:ATP hydrolysis activity"/>
    <property type="evidence" value="ECO:0007669"/>
    <property type="project" value="InterPro"/>
</dbReference>
<name>A0A329R2W7_9ACTN</name>
<dbReference type="Gene3D" id="3.40.50.300">
    <property type="entry name" value="P-loop containing nucleotide triphosphate hydrolases"/>
    <property type="match status" value="1"/>
</dbReference>
<accession>A0A329R2W7</accession>
<evidence type="ECO:0000313" key="5">
    <source>
        <dbReference type="EMBL" id="RAW17842.1"/>
    </source>
</evidence>
<dbReference type="EMBL" id="QMIG01000002">
    <property type="protein sequence ID" value="RAW17842.1"/>
    <property type="molecule type" value="Genomic_DNA"/>
</dbReference>
<evidence type="ECO:0000259" key="4">
    <source>
        <dbReference type="Pfam" id="PF00005"/>
    </source>
</evidence>
<dbReference type="AlphaFoldDB" id="A0A329R2W7"/>
<dbReference type="Proteomes" id="UP000250462">
    <property type="component" value="Unassembled WGS sequence"/>
</dbReference>
<comment type="caution">
    <text evidence="5">The sequence shown here is derived from an EMBL/GenBank/DDBJ whole genome shotgun (WGS) entry which is preliminary data.</text>
</comment>
<reference evidence="5 6" key="1">
    <citation type="submission" date="2018-06" db="EMBL/GenBank/DDBJ databases">
        <title>Phytoactinopolyspora halophila sp. nov., a novel halophilic actinomycete isolated from a saline soil in China.</title>
        <authorList>
            <person name="Tang S.-K."/>
        </authorList>
    </citation>
    <scope>NUCLEOTIDE SEQUENCE [LARGE SCALE GENOMIC DNA]</scope>
    <source>
        <strain evidence="5 6">YIM 96934</strain>
    </source>
</reference>
<dbReference type="Pfam" id="PF00005">
    <property type="entry name" value="ABC_tran"/>
    <property type="match status" value="1"/>
</dbReference>
<dbReference type="GO" id="GO:0005524">
    <property type="term" value="F:ATP binding"/>
    <property type="evidence" value="ECO:0007669"/>
    <property type="project" value="InterPro"/>
</dbReference>
<dbReference type="InterPro" id="IPR003439">
    <property type="entry name" value="ABC_transporter-like_ATP-bd"/>
</dbReference>
<evidence type="ECO:0000313" key="6">
    <source>
        <dbReference type="Proteomes" id="UP000250462"/>
    </source>
</evidence>
<dbReference type="SUPFAM" id="SSF52540">
    <property type="entry name" value="P-loop containing nucleoside triphosphate hydrolases"/>
    <property type="match status" value="1"/>
</dbReference>
<feature type="domain" description="ABC transporter" evidence="4">
    <location>
        <begin position="69"/>
        <end position="211"/>
    </location>
</feature>
<protein>
    <recommendedName>
        <fullName evidence="4">ABC transporter domain-containing protein</fullName>
    </recommendedName>
</protein>
<dbReference type="OrthoDB" id="3724551at2"/>
<dbReference type="PANTHER" id="PTHR43335">
    <property type="entry name" value="ABC TRANSPORTER, ATP-BINDING PROTEIN"/>
    <property type="match status" value="1"/>
</dbReference>
<keyword evidence="2" id="KW-0813">Transport</keyword>
<dbReference type="InterPro" id="IPR027417">
    <property type="entry name" value="P-loop_NTPase"/>
</dbReference>
<keyword evidence="6" id="KW-1185">Reference proteome</keyword>
<feature type="region of interest" description="Disordered" evidence="3">
    <location>
        <begin position="1"/>
        <end position="29"/>
    </location>
</feature>
<evidence type="ECO:0000256" key="1">
    <source>
        <dbReference type="ARBA" id="ARBA00005417"/>
    </source>
</evidence>
<comment type="similarity">
    <text evidence="1">Belongs to the ABC transporter superfamily.</text>
</comment>
<sequence length="260" mass="27181">MVEPANRDNGDGNGDEAARGDGAAHGDGIDLTSRWEQDATTEGAARETAVPAIEARGLGCLTRRGWVYRDVGVRAESGTVVAVVGPAGSGRSALLLTLTGRMAATTGQLRVFGRALPEQASDVRAVTAVATLNEHVGFDATQLVSEAVGEHLTFTGNRRGGFDRFAELSEVVGFTGRLHQQVHELSAIEATLLHLAVAALGRPDLIVLDDADRGLMPAEHARIWAAIRALASSGPAIVASTTATVEDHQAVHRIDLSTQA</sequence>